<dbReference type="Proteomes" id="UP000184211">
    <property type="component" value="Unassembled WGS sequence"/>
</dbReference>
<evidence type="ECO:0000313" key="1">
    <source>
        <dbReference type="EMBL" id="SHG34207.1"/>
    </source>
</evidence>
<keyword evidence="2" id="KW-1185">Reference proteome</keyword>
<sequence length="213" mass="24370">MAQSNEITPEEILSFWFPDGDNPTLDQHMDLWKWRMQGGANDEIMARFVDVTEKAAKGAYDDWADTPHGRLALIILVDQFPRTVWAGTPQAFENDPKALSLALEGLGNGHFDALEHVWYKSMYAIALCHCECKNHLAHLDVAIDIAERQIEEVHEHLKDAYRWGADQPRLHRKVIAQFGRHPHRNAILGRVSSPEEEAYIKAGVFPHQREMKL</sequence>
<organism evidence="1 2">
    <name type="scientific">Cognatishimia maritima</name>
    <dbReference type="NCBI Taxonomy" id="870908"/>
    <lineage>
        <taxon>Bacteria</taxon>
        <taxon>Pseudomonadati</taxon>
        <taxon>Pseudomonadota</taxon>
        <taxon>Alphaproteobacteria</taxon>
        <taxon>Rhodobacterales</taxon>
        <taxon>Paracoccaceae</taxon>
        <taxon>Cognatishimia</taxon>
    </lineage>
</organism>
<name>A0A1M5J0V0_9RHOB</name>
<dbReference type="Gene3D" id="1.20.58.320">
    <property type="entry name" value="TPR-like"/>
    <property type="match status" value="1"/>
</dbReference>
<accession>A0A1M5J0V0</accession>
<dbReference type="AlphaFoldDB" id="A0A1M5J0V0"/>
<dbReference type="RefSeq" id="WP_072790069.1">
    <property type="nucleotide sequence ID" value="NZ_FQWM01000001.1"/>
</dbReference>
<dbReference type="InterPro" id="IPR010323">
    <property type="entry name" value="DUF924"/>
</dbReference>
<dbReference type="Pfam" id="PF06041">
    <property type="entry name" value="DUF924"/>
    <property type="match status" value="1"/>
</dbReference>
<proteinExistence type="predicted"/>
<dbReference type="Gene3D" id="1.25.40.10">
    <property type="entry name" value="Tetratricopeptide repeat domain"/>
    <property type="match status" value="1"/>
</dbReference>
<dbReference type="EMBL" id="FQWM01000001">
    <property type="protein sequence ID" value="SHG34207.1"/>
    <property type="molecule type" value="Genomic_DNA"/>
</dbReference>
<evidence type="ECO:0000313" key="2">
    <source>
        <dbReference type="Proteomes" id="UP000184211"/>
    </source>
</evidence>
<dbReference type="InterPro" id="IPR011990">
    <property type="entry name" value="TPR-like_helical_dom_sf"/>
</dbReference>
<dbReference type="SUPFAM" id="SSF48452">
    <property type="entry name" value="TPR-like"/>
    <property type="match status" value="1"/>
</dbReference>
<protein>
    <submittedName>
        <fullName evidence="1">Uncharacterized conserved protein, DUF924 family</fullName>
    </submittedName>
</protein>
<reference evidence="2" key="1">
    <citation type="submission" date="2016-11" db="EMBL/GenBank/DDBJ databases">
        <authorList>
            <person name="Varghese N."/>
            <person name="Submissions S."/>
        </authorList>
    </citation>
    <scope>NUCLEOTIDE SEQUENCE [LARGE SCALE GENOMIC DNA]</scope>
    <source>
        <strain evidence="2">DSM 28223</strain>
    </source>
</reference>
<gene>
    <name evidence="1" type="ORF">SAMN04488044_0511</name>
</gene>